<dbReference type="InterPro" id="IPR002423">
    <property type="entry name" value="Cpn60/GroEL/TCP-1"/>
</dbReference>
<evidence type="ECO:0000256" key="5">
    <source>
        <dbReference type="SAM" id="Phobius"/>
    </source>
</evidence>
<keyword evidence="4" id="KW-0143">Chaperone</keyword>
<evidence type="ECO:0000256" key="4">
    <source>
        <dbReference type="ARBA" id="ARBA00023186"/>
    </source>
</evidence>
<keyword evidence="5" id="KW-1133">Transmembrane helix</keyword>
<dbReference type="InterPro" id="IPR027413">
    <property type="entry name" value="GROEL-like_equatorial_sf"/>
</dbReference>
<keyword evidence="3" id="KW-0067">ATP-binding</keyword>
<dbReference type="InterPro" id="IPR027409">
    <property type="entry name" value="GroEL-like_apical_dom_sf"/>
</dbReference>
<keyword evidence="6" id="KW-1185">Reference proteome</keyword>
<dbReference type="Pfam" id="PF00118">
    <property type="entry name" value="Cpn60_TCP1"/>
    <property type="match status" value="1"/>
</dbReference>
<sequence>MLMLMKKVRPSFGPRAMLKMLVDSRGFLLARDGNSIPNICRPVERVQQEEAIKHQCGEIIQRKPILVFTEKGISDLAQEYLVKAGITALRPELYKEGPLVNLEKATTVTVVLRGPSNDINENEHNIQDALHCVRKVRVVSGAGALEMALSHALLEKAKSIPGIRVGPYKAVAHALDIVPRTLLKNGGGSSTVRQLRGYSTIAESTANWTRENYAFLLSYGSIMIVIIIGIVALATTLLDSDKELAAQLVTMKSENLDAKHEMRSASLKMEYNNLKMDARLDHIDRALSELAKNGANG</sequence>
<dbReference type="InterPro" id="IPR017998">
    <property type="entry name" value="Chaperone_TCP-1"/>
</dbReference>
<evidence type="ECO:0000256" key="3">
    <source>
        <dbReference type="ARBA" id="ARBA00022840"/>
    </source>
</evidence>
<dbReference type="WBParaSite" id="Gr19_v10_g589.t1">
    <property type="protein sequence ID" value="Gr19_v10_g589.t1"/>
    <property type="gene ID" value="Gr19_v10_g589"/>
</dbReference>
<evidence type="ECO:0000256" key="2">
    <source>
        <dbReference type="ARBA" id="ARBA00022741"/>
    </source>
</evidence>
<dbReference type="SUPFAM" id="SSF48592">
    <property type="entry name" value="GroEL equatorial domain-like"/>
    <property type="match status" value="1"/>
</dbReference>
<accession>A0A914I104</accession>
<dbReference type="Gene3D" id="1.10.560.10">
    <property type="entry name" value="GroEL-like equatorial domain"/>
    <property type="match status" value="1"/>
</dbReference>
<keyword evidence="2" id="KW-0547">Nucleotide-binding</keyword>
<evidence type="ECO:0000256" key="1">
    <source>
        <dbReference type="ARBA" id="ARBA00008020"/>
    </source>
</evidence>
<evidence type="ECO:0000313" key="6">
    <source>
        <dbReference type="Proteomes" id="UP000887572"/>
    </source>
</evidence>
<proteinExistence type="inferred from homology"/>
<dbReference type="GO" id="GO:0005524">
    <property type="term" value="F:ATP binding"/>
    <property type="evidence" value="ECO:0007669"/>
    <property type="project" value="UniProtKB-KW"/>
</dbReference>
<dbReference type="SUPFAM" id="SSF52029">
    <property type="entry name" value="GroEL apical domain-like"/>
    <property type="match status" value="1"/>
</dbReference>
<dbReference type="PANTHER" id="PTHR11353">
    <property type="entry name" value="CHAPERONIN"/>
    <property type="match status" value="1"/>
</dbReference>
<dbReference type="AlphaFoldDB" id="A0A914I104"/>
<feature type="transmembrane region" description="Helical" evidence="5">
    <location>
        <begin position="213"/>
        <end position="238"/>
    </location>
</feature>
<dbReference type="GO" id="GO:0140662">
    <property type="term" value="F:ATP-dependent protein folding chaperone"/>
    <property type="evidence" value="ECO:0007669"/>
    <property type="project" value="InterPro"/>
</dbReference>
<keyword evidence="5" id="KW-0812">Transmembrane</keyword>
<keyword evidence="5" id="KW-0472">Membrane</keyword>
<dbReference type="Proteomes" id="UP000887572">
    <property type="component" value="Unplaced"/>
</dbReference>
<comment type="similarity">
    <text evidence="1">Belongs to the TCP-1 chaperonin family.</text>
</comment>
<name>A0A914I104_GLORO</name>
<evidence type="ECO:0000313" key="7">
    <source>
        <dbReference type="WBParaSite" id="Gr19_v10_g589.t1"/>
    </source>
</evidence>
<organism evidence="6 7">
    <name type="scientific">Globodera rostochiensis</name>
    <name type="common">Golden nematode worm</name>
    <name type="synonym">Heterodera rostochiensis</name>
    <dbReference type="NCBI Taxonomy" id="31243"/>
    <lineage>
        <taxon>Eukaryota</taxon>
        <taxon>Metazoa</taxon>
        <taxon>Ecdysozoa</taxon>
        <taxon>Nematoda</taxon>
        <taxon>Chromadorea</taxon>
        <taxon>Rhabditida</taxon>
        <taxon>Tylenchina</taxon>
        <taxon>Tylenchomorpha</taxon>
        <taxon>Tylenchoidea</taxon>
        <taxon>Heteroderidae</taxon>
        <taxon>Heteroderinae</taxon>
        <taxon>Globodera</taxon>
    </lineage>
</organism>
<reference evidence="7" key="1">
    <citation type="submission" date="2022-11" db="UniProtKB">
        <authorList>
            <consortium name="WormBaseParasite"/>
        </authorList>
    </citation>
    <scope>IDENTIFICATION</scope>
</reference>
<protein>
    <submittedName>
        <fullName evidence="7">Uncharacterized protein</fullName>
    </submittedName>
</protein>